<accession>A0ABT1DQD9</accession>
<dbReference type="Proteomes" id="UP001523369">
    <property type="component" value="Unassembled WGS sequence"/>
</dbReference>
<dbReference type="InterPro" id="IPR036291">
    <property type="entry name" value="NAD(P)-bd_dom_sf"/>
</dbReference>
<dbReference type="InterPro" id="IPR050177">
    <property type="entry name" value="Lipid_A_modif_metabolic_enz"/>
</dbReference>
<dbReference type="EMBL" id="JAMYJR010000023">
    <property type="protein sequence ID" value="MCO8273068.1"/>
    <property type="molecule type" value="Genomic_DNA"/>
</dbReference>
<dbReference type="PANTHER" id="PTHR43245:SF52">
    <property type="entry name" value="NAD-DEPENDENT EPIMERASE_DEHYDRATASE"/>
    <property type="match status" value="1"/>
</dbReference>
<evidence type="ECO:0000259" key="1">
    <source>
        <dbReference type="Pfam" id="PF01370"/>
    </source>
</evidence>
<organism evidence="2 3">
    <name type="scientific">Paractinoplanes aksuensis</name>
    <dbReference type="NCBI Taxonomy" id="2939490"/>
    <lineage>
        <taxon>Bacteria</taxon>
        <taxon>Bacillati</taxon>
        <taxon>Actinomycetota</taxon>
        <taxon>Actinomycetes</taxon>
        <taxon>Micromonosporales</taxon>
        <taxon>Micromonosporaceae</taxon>
        <taxon>Paractinoplanes</taxon>
    </lineage>
</organism>
<proteinExistence type="predicted"/>
<dbReference type="InterPro" id="IPR001509">
    <property type="entry name" value="Epimerase_deHydtase"/>
</dbReference>
<dbReference type="RefSeq" id="WP_253239156.1">
    <property type="nucleotide sequence ID" value="NZ_JAMYJR010000023.1"/>
</dbReference>
<comment type="caution">
    <text evidence="2">The sequence shown here is derived from an EMBL/GenBank/DDBJ whole genome shotgun (WGS) entry which is preliminary data.</text>
</comment>
<protein>
    <submittedName>
        <fullName evidence="2">NAD(P)-dependent oxidoreductase</fullName>
    </submittedName>
</protein>
<feature type="domain" description="NAD-dependent epimerase/dehydratase" evidence="1">
    <location>
        <begin position="3"/>
        <end position="204"/>
    </location>
</feature>
<dbReference type="PANTHER" id="PTHR43245">
    <property type="entry name" value="BIFUNCTIONAL POLYMYXIN RESISTANCE PROTEIN ARNA"/>
    <property type="match status" value="1"/>
</dbReference>
<name>A0ABT1DQD9_9ACTN</name>
<dbReference type="Gene3D" id="3.40.50.720">
    <property type="entry name" value="NAD(P)-binding Rossmann-like Domain"/>
    <property type="match status" value="1"/>
</dbReference>
<dbReference type="SUPFAM" id="SSF51735">
    <property type="entry name" value="NAD(P)-binding Rossmann-fold domains"/>
    <property type="match status" value="1"/>
</dbReference>
<sequence length="275" mass="28639">MRIAVTGASGFCGGVVARRAAEAGTEVICLGRRPGPVGKHVFWDATAEAPDLSGADVVVHLAAVVGDEGDERKFAAVNVDGTRRLLEAAGDTPVVWVSSASVYRPGPYELPVTEDHPTDGQRTAYGRTKAAGERLALDAGAVVLRPRAVYGDGDPHLLPRLRRVVRGGRAWLPGPDVPLSLTSADNLATACLAAHRWPAGAYNIADATPYSRDAAVAAVLGVPVRHVPVRIVRALAAVTKAVTPYAIDQVTDGLVLDIGRARGQGWEPAAGLTTS</sequence>
<keyword evidence="3" id="KW-1185">Reference proteome</keyword>
<reference evidence="2 3" key="1">
    <citation type="submission" date="2022-06" db="EMBL/GenBank/DDBJ databases">
        <title>New Species of the Genus Actinoplanes, ActinopZanes ferrugineus.</title>
        <authorList>
            <person name="Ding P."/>
        </authorList>
    </citation>
    <scope>NUCLEOTIDE SEQUENCE [LARGE SCALE GENOMIC DNA]</scope>
    <source>
        <strain evidence="2 3">TRM88003</strain>
    </source>
</reference>
<gene>
    <name evidence="2" type="ORF">M1L60_20955</name>
</gene>
<evidence type="ECO:0000313" key="2">
    <source>
        <dbReference type="EMBL" id="MCO8273068.1"/>
    </source>
</evidence>
<dbReference type="Pfam" id="PF01370">
    <property type="entry name" value="Epimerase"/>
    <property type="match status" value="1"/>
</dbReference>
<evidence type="ECO:0000313" key="3">
    <source>
        <dbReference type="Proteomes" id="UP001523369"/>
    </source>
</evidence>